<dbReference type="EMBL" id="JAVRHL010000002">
    <property type="protein sequence ID" value="MDT0682578.1"/>
    <property type="molecule type" value="Genomic_DNA"/>
</dbReference>
<feature type="transmembrane region" description="Helical" evidence="1">
    <location>
        <begin position="59"/>
        <end position="82"/>
    </location>
</feature>
<gene>
    <name evidence="2" type="ORF">RM543_07770</name>
</gene>
<comment type="caution">
    <text evidence="2">The sequence shown here is derived from an EMBL/GenBank/DDBJ whole genome shotgun (WGS) entry which is preliminary data.</text>
</comment>
<protein>
    <submittedName>
        <fullName evidence="2">YoaK family protein</fullName>
    </submittedName>
</protein>
<dbReference type="RefSeq" id="WP_311690321.1">
    <property type="nucleotide sequence ID" value="NZ_JAVRHL010000002.1"/>
</dbReference>
<feature type="transmembrane region" description="Helical" evidence="1">
    <location>
        <begin position="12"/>
        <end position="39"/>
    </location>
</feature>
<evidence type="ECO:0000313" key="3">
    <source>
        <dbReference type="Proteomes" id="UP001265259"/>
    </source>
</evidence>
<feature type="transmembrane region" description="Helical" evidence="1">
    <location>
        <begin position="94"/>
        <end position="115"/>
    </location>
</feature>
<dbReference type="PANTHER" id="PTHR37314">
    <property type="entry name" value="SLR0142 PROTEIN"/>
    <property type="match status" value="1"/>
</dbReference>
<proteinExistence type="predicted"/>
<feature type="transmembrane region" description="Helical" evidence="1">
    <location>
        <begin position="208"/>
        <end position="226"/>
    </location>
</feature>
<evidence type="ECO:0000313" key="2">
    <source>
        <dbReference type="EMBL" id="MDT0682578.1"/>
    </source>
</evidence>
<sequence>MLIHVGEERNQTIDLALAGVMSLIAGALNAVGFLVAGSFTANMTGNISMFAEYLGRQDILLALSFAGLVAAFICGAGLAAFAVRTGERHRVRSVYALAIAAEAAILLPLGILLLARPGDAGEMHLMVVLSFVMGLQNAVTTMISGAQVRTTHVSGMATDVGIELAALAERGAAREKALPKLKLHLLTLTAFAVGGVAGTLAFALIGHWLFILAGAALLLVSVPEICRAGRSA</sequence>
<name>A0ABU3DFU8_9RHOB</name>
<dbReference type="Pfam" id="PF06912">
    <property type="entry name" value="DUF1275"/>
    <property type="match status" value="1"/>
</dbReference>
<feature type="transmembrane region" description="Helical" evidence="1">
    <location>
        <begin position="127"/>
        <end position="146"/>
    </location>
</feature>
<keyword evidence="1" id="KW-0812">Transmembrane</keyword>
<keyword evidence="1" id="KW-0472">Membrane</keyword>
<dbReference type="InterPro" id="IPR010699">
    <property type="entry name" value="DUF1275"/>
</dbReference>
<feature type="transmembrane region" description="Helical" evidence="1">
    <location>
        <begin position="183"/>
        <end position="202"/>
    </location>
</feature>
<dbReference type="Proteomes" id="UP001265259">
    <property type="component" value="Unassembled WGS sequence"/>
</dbReference>
<dbReference type="PANTHER" id="PTHR37314:SF4">
    <property type="entry name" value="UPF0700 TRANSMEMBRANE PROTEIN YOAK"/>
    <property type="match status" value="1"/>
</dbReference>
<reference evidence="2 3" key="1">
    <citation type="submission" date="2023-09" db="EMBL/GenBank/DDBJ databases">
        <authorList>
            <person name="Rey-Velasco X."/>
        </authorList>
    </citation>
    <scope>NUCLEOTIDE SEQUENCE [LARGE SCALE GENOMIC DNA]</scope>
    <source>
        <strain evidence="2 3">F158</strain>
    </source>
</reference>
<organism evidence="2 3">
    <name type="scientific">Tropicimonas omnivorans</name>
    <dbReference type="NCBI Taxonomy" id="3075590"/>
    <lineage>
        <taxon>Bacteria</taxon>
        <taxon>Pseudomonadati</taxon>
        <taxon>Pseudomonadota</taxon>
        <taxon>Alphaproteobacteria</taxon>
        <taxon>Rhodobacterales</taxon>
        <taxon>Roseobacteraceae</taxon>
        <taxon>Tropicimonas</taxon>
    </lineage>
</organism>
<keyword evidence="1" id="KW-1133">Transmembrane helix</keyword>
<accession>A0ABU3DFU8</accession>
<keyword evidence="3" id="KW-1185">Reference proteome</keyword>
<evidence type="ECO:0000256" key="1">
    <source>
        <dbReference type="SAM" id="Phobius"/>
    </source>
</evidence>